<gene>
    <name evidence="16" type="ORF">G7Y31_08645</name>
</gene>
<evidence type="ECO:0000256" key="8">
    <source>
        <dbReference type="ARBA" id="ARBA00022679"/>
    </source>
</evidence>
<dbReference type="InterPro" id="IPR029026">
    <property type="entry name" value="tRNA_m1G_MTases_N"/>
</dbReference>
<feature type="region of interest" description="Disordered" evidence="13">
    <location>
        <begin position="1"/>
        <end position="23"/>
    </location>
</feature>
<evidence type="ECO:0000256" key="2">
    <source>
        <dbReference type="ARBA" id="ARBA00005528"/>
    </source>
</evidence>
<keyword evidence="8 12" id="KW-0808">Transferase</keyword>
<dbReference type="SUPFAM" id="SSF88697">
    <property type="entry name" value="PUA domain-like"/>
    <property type="match status" value="1"/>
</dbReference>
<dbReference type="NCBIfam" id="NF008693">
    <property type="entry name" value="PRK11713.2-3"/>
    <property type="match status" value="1"/>
</dbReference>
<dbReference type="Gene3D" id="2.40.240.20">
    <property type="entry name" value="Hypothetical PUA domain-like, domain 1"/>
    <property type="match status" value="1"/>
</dbReference>
<name>A0A7T0PAQ9_9CORY</name>
<dbReference type="KEGG" id="cliz:G7Y31_08645"/>
<reference evidence="16 17" key="1">
    <citation type="submission" date="2020-11" db="EMBL/GenBank/DDBJ databases">
        <title>Corynebacterium sp. ZJ-599.</title>
        <authorList>
            <person name="Zhou J."/>
        </authorList>
    </citation>
    <scope>NUCLEOTIDE SEQUENCE [LARGE SCALE GENOMIC DNA]</scope>
    <source>
        <strain evidence="16 17">ZJ-599</strain>
    </source>
</reference>
<accession>A0A7T0PAQ9</accession>
<dbReference type="GO" id="GO:0005737">
    <property type="term" value="C:cytoplasm"/>
    <property type="evidence" value="ECO:0007669"/>
    <property type="project" value="UniProtKB-SubCell"/>
</dbReference>
<evidence type="ECO:0000313" key="16">
    <source>
        <dbReference type="EMBL" id="QPK78615.1"/>
    </source>
</evidence>
<dbReference type="InterPro" id="IPR006700">
    <property type="entry name" value="RsmE"/>
</dbReference>
<evidence type="ECO:0000256" key="9">
    <source>
        <dbReference type="ARBA" id="ARBA00022691"/>
    </source>
</evidence>
<evidence type="ECO:0000256" key="12">
    <source>
        <dbReference type="PIRNR" id="PIRNR015601"/>
    </source>
</evidence>
<evidence type="ECO:0000259" key="14">
    <source>
        <dbReference type="Pfam" id="PF04452"/>
    </source>
</evidence>
<dbReference type="InterPro" id="IPR029028">
    <property type="entry name" value="Alpha/beta_knot_MTases"/>
</dbReference>
<dbReference type="GO" id="GO:0070042">
    <property type="term" value="F:rRNA (uridine-N3-)-methyltransferase activity"/>
    <property type="evidence" value="ECO:0007669"/>
    <property type="project" value="TreeGrafter"/>
</dbReference>
<evidence type="ECO:0000256" key="11">
    <source>
        <dbReference type="ARBA" id="ARBA00047944"/>
    </source>
</evidence>
<comment type="function">
    <text evidence="10 12">Specifically methylates the N3 position of the uracil ring of uridine 1498 (m3U1498) in 16S rRNA. Acts on the fully assembled 30S ribosomal subunit.</text>
</comment>
<dbReference type="Pfam" id="PF04452">
    <property type="entry name" value="Methyltrans_RNA"/>
    <property type="match status" value="1"/>
</dbReference>
<keyword evidence="17" id="KW-1185">Reference proteome</keyword>
<keyword evidence="5 12" id="KW-0963">Cytoplasm</keyword>
<dbReference type="RefSeq" id="WP_165009405.1">
    <property type="nucleotide sequence ID" value="NZ_CP064954.1"/>
</dbReference>
<keyword evidence="6 12" id="KW-0698">rRNA processing</keyword>
<proteinExistence type="inferred from homology"/>
<dbReference type="InterPro" id="IPR046886">
    <property type="entry name" value="RsmE_MTase_dom"/>
</dbReference>
<feature type="domain" description="Ribosomal RNA small subunit methyltransferase E methyltransferase" evidence="14">
    <location>
        <begin position="77"/>
        <end position="239"/>
    </location>
</feature>
<comment type="subcellular location">
    <subcellularLocation>
        <location evidence="1 12">Cytoplasm</location>
    </subcellularLocation>
</comment>
<evidence type="ECO:0000313" key="17">
    <source>
        <dbReference type="Proteomes" id="UP000594681"/>
    </source>
</evidence>
<evidence type="ECO:0000256" key="10">
    <source>
        <dbReference type="ARBA" id="ARBA00025699"/>
    </source>
</evidence>
<evidence type="ECO:0000256" key="5">
    <source>
        <dbReference type="ARBA" id="ARBA00022490"/>
    </source>
</evidence>
<evidence type="ECO:0000256" key="1">
    <source>
        <dbReference type="ARBA" id="ARBA00004496"/>
    </source>
</evidence>
<dbReference type="InterPro" id="IPR046887">
    <property type="entry name" value="RsmE_PUA-like"/>
</dbReference>
<dbReference type="PIRSF" id="PIRSF015601">
    <property type="entry name" value="MTase_slr0722"/>
    <property type="match status" value="1"/>
</dbReference>
<dbReference type="EMBL" id="CP064954">
    <property type="protein sequence ID" value="QPK78615.1"/>
    <property type="molecule type" value="Genomic_DNA"/>
</dbReference>
<dbReference type="PANTHER" id="PTHR30027:SF3">
    <property type="entry name" value="16S RRNA (URACIL(1498)-N(3))-METHYLTRANSFERASE"/>
    <property type="match status" value="1"/>
</dbReference>
<keyword evidence="9 12" id="KW-0949">S-adenosyl-L-methionine</keyword>
<evidence type="ECO:0000256" key="4">
    <source>
        <dbReference type="ARBA" id="ARBA00013673"/>
    </source>
</evidence>
<dbReference type="Gene3D" id="3.40.1280.10">
    <property type="match status" value="1"/>
</dbReference>
<evidence type="ECO:0000256" key="7">
    <source>
        <dbReference type="ARBA" id="ARBA00022603"/>
    </source>
</evidence>
<dbReference type="EC" id="2.1.1.193" evidence="3 12"/>
<organism evidence="16 17">
    <name type="scientific">Corynebacterium lizhenjunii</name>
    <dbReference type="NCBI Taxonomy" id="2709394"/>
    <lineage>
        <taxon>Bacteria</taxon>
        <taxon>Bacillati</taxon>
        <taxon>Actinomycetota</taxon>
        <taxon>Actinomycetes</taxon>
        <taxon>Mycobacteriales</taxon>
        <taxon>Corynebacteriaceae</taxon>
        <taxon>Corynebacterium</taxon>
    </lineage>
</organism>
<dbReference type="SUPFAM" id="SSF75217">
    <property type="entry name" value="alpha/beta knot"/>
    <property type="match status" value="1"/>
</dbReference>
<protein>
    <recommendedName>
        <fullName evidence="4 12">Ribosomal RNA small subunit methyltransferase E</fullName>
        <ecNumber evidence="3 12">2.1.1.193</ecNumber>
    </recommendedName>
</protein>
<dbReference type="PANTHER" id="PTHR30027">
    <property type="entry name" value="RIBOSOMAL RNA SMALL SUBUNIT METHYLTRANSFERASE E"/>
    <property type="match status" value="1"/>
</dbReference>
<dbReference type="Proteomes" id="UP000594681">
    <property type="component" value="Chromosome"/>
</dbReference>
<dbReference type="NCBIfam" id="TIGR00046">
    <property type="entry name" value="RsmE family RNA methyltransferase"/>
    <property type="match status" value="1"/>
</dbReference>
<comment type="catalytic activity">
    <reaction evidence="11 12">
        <text>uridine(1498) in 16S rRNA + S-adenosyl-L-methionine = N(3)-methyluridine(1498) in 16S rRNA + S-adenosyl-L-homocysteine + H(+)</text>
        <dbReference type="Rhea" id="RHEA:42920"/>
        <dbReference type="Rhea" id="RHEA-COMP:10283"/>
        <dbReference type="Rhea" id="RHEA-COMP:10284"/>
        <dbReference type="ChEBI" id="CHEBI:15378"/>
        <dbReference type="ChEBI" id="CHEBI:57856"/>
        <dbReference type="ChEBI" id="CHEBI:59789"/>
        <dbReference type="ChEBI" id="CHEBI:65315"/>
        <dbReference type="ChEBI" id="CHEBI:74502"/>
        <dbReference type="EC" id="2.1.1.193"/>
    </reaction>
</comment>
<evidence type="ECO:0000259" key="15">
    <source>
        <dbReference type="Pfam" id="PF20260"/>
    </source>
</evidence>
<sequence>MSLPVFRHPDLRGAQPGQPVGIDGAEGRHAVTVKRIAPGEQVQFADSAGRTATVSVTEVRGKDVLVGTVEEVAHEELPRPQVVVVQAIPKSERAELAVDLATQAGADEIIAWQAQRCVAKWDAKKAPKALAKWQAAAQAAAKQARRARVPEVSGPLTTAQLAQELQCRCDEGAVVYVLHEEATQGIKDVDLDADVVVLVVGPEGGIGSDELAALPGQAVKLGPQVVRTAAAAMVALAAIGVRTTRW</sequence>
<evidence type="ECO:0000256" key="6">
    <source>
        <dbReference type="ARBA" id="ARBA00022552"/>
    </source>
</evidence>
<keyword evidence="7 12" id="KW-0489">Methyltransferase</keyword>
<dbReference type="InterPro" id="IPR015947">
    <property type="entry name" value="PUA-like_sf"/>
</dbReference>
<dbReference type="AlphaFoldDB" id="A0A7T0PAQ9"/>
<feature type="domain" description="Ribosomal RNA small subunit methyltransferase E PUA-like" evidence="15">
    <location>
        <begin position="22"/>
        <end position="65"/>
    </location>
</feature>
<dbReference type="Pfam" id="PF20260">
    <property type="entry name" value="PUA_4"/>
    <property type="match status" value="1"/>
</dbReference>
<evidence type="ECO:0000256" key="13">
    <source>
        <dbReference type="SAM" id="MobiDB-lite"/>
    </source>
</evidence>
<dbReference type="GO" id="GO:0070475">
    <property type="term" value="P:rRNA base methylation"/>
    <property type="evidence" value="ECO:0007669"/>
    <property type="project" value="TreeGrafter"/>
</dbReference>
<evidence type="ECO:0000256" key="3">
    <source>
        <dbReference type="ARBA" id="ARBA00012328"/>
    </source>
</evidence>
<comment type="similarity">
    <text evidence="2 12">Belongs to the RNA methyltransferase RsmE family.</text>
</comment>